<dbReference type="EMBL" id="JAABOA010000005">
    <property type="protein sequence ID" value="KAF9586710.1"/>
    <property type="molecule type" value="Genomic_DNA"/>
</dbReference>
<organism evidence="2 3">
    <name type="scientific">Lunasporangiospora selenospora</name>
    <dbReference type="NCBI Taxonomy" id="979761"/>
    <lineage>
        <taxon>Eukaryota</taxon>
        <taxon>Fungi</taxon>
        <taxon>Fungi incertae sedis</taxon>
        <taxon>Mucoromycota</taxon>
        <taxon>Mortierellomycotina</taxon>
        <taxon>Mortierellomycetes</taxon>
        <taxon>Mortierellales</taxon>
        <taxon>Mortierellaceae</taxon>
        <taxon>Lunasporangiospora</taxon>
    </lineage>
</organism>
<comment type="caution">
    <text evidence="2">The sequence shown here is derived from an EMBL/GenBank/DDBJ whole genome shotgun (WGS) entry which is preliminary data.</text>
</comment>
<feature type="compositionally biased region" description="Polar residues" evidence="1">
    <location>
        <begin position="469"/>
        <end position="489"/>
    </location>
</feature>
<feature type="region of interest" description="Disordered" evidence="1">
    <location>
        <begin position="407"/>
        <end position="428"/>
    </location>
</feature>
<proteinExistence type="predicted"/>
<name>A0A9P6G3G6_9FUNG</name>
<gene>
    <name evidence="2" type="ORF">BGW38_007543</name>
</gene>
<feature type="compositionally biased region" description="Polar residues" evidence="1">
    <location>
        <begin position="154"/>
        <end position="165"/>
    </location>
</feature>
<dbReference type="OrthoDB" id="2422346at2759"/>
<evidence type="ECO:0000313" key="2">
    <source>
        <dbReference type="EMBL" id="KAF9586710.1"/>
    </source>
</evidence>
<feature type="compositionally biased region" description="Polar residues" evidence="1">
    <location>
        <begin position="10"/>
        <end position="21"/>
    </location>
</feature>
<evidence type="ECO:0000313" key="3">
    <source>
        <dbReference type="Proteomes" id="UP000780801"/>
    </source>
</evidence>
<feature type="compositionally biased region" description="Polar residues" evidence="1">
    <location>
        <begin position="504"/>
        <end position="519"/>
    </location>
</feature>
<feature type="compositionally biased region" description="Low complexity" evidence="1">
    <location>
        <begin position="115"/>
        <end position="136"/>
    </location>
</feature>
<dbReference type="Proteomes" id="UP000780801">
    <property type="component" value="Unassembled WGS sequence"/>
</dbReference>
<feature type="compositionally biased region" description="Polar residues" evidence="1">
    <location>
        <begin position="550"/>
        <end position="572"/>
    </location>
</feature>
<feature type="region of interest" description="Disordered" evidence="1">
    <location>
        <begin position="293"/>
        <end position="313"/>
    </location>
</feature>
<feature type="compositionally biased region" description="Basic and acidic residues" evidence="1">
    <location>
        <begin position="88"/>
        <end position="99"/>
    </location>
</feature>
<reference evidence="2" key="1">
    <citation type="journal article" date="2020" name="Fungal Divers.">
        <title>Resolving the Mortierellaceae phylogeny through synthesis of multi-gene phylogenetics and phylogenomics.</title>
        <authorList>
            <person name="Vandepol N."/>
            <person name="Liber J."/>
            <person name="Desiro A."/>
            <person name="Na H."/>
            <person name="Kennedy M."/>
            <person name="Barry K."/>
            <person name="Grigoriev I.V."/>
            <person name="Miller A.N."/>
            <person name="O'Donnell K."/>
            <person name="Stajich J.E."/>
            <person name="Bonito G."/>
        </authorList>
    </citation>
    <scope>NUCLEOTIDE SEQUENCE</scope>
    <source>
        <strain evidence="2">KOD1015</strain>
    </source>
</reference>
<feature type="region of interest" description="Disordered" evidence="1">
    <location>
        <begin position="1"/>
        <end position="170"/>
    </location>
</feature>
<protein>
    <submittedName>
        <fullName evidence="2">Uncharacterized protein</fullName>
    </submittedName>
</protein>
<evidence type="ECO:0000256" key="1">
    <source>
        <dbReference type="SAM" id="MobiDB-lite"/>
    </source>
</evidence>
<feature type="compositionally biased region" description="Polar residues" evidence="1">
    <location>
        <begin position="293"/>
        <end position="306"/>
    </location>
</feature>
<accession>A0A9P6G3G6</accession>
<sequence>MNVDNPPNVRASSPVSSQRATSLKDRVLFAARKFGYQRGSNDGLERDPTTPLDPAAIANNSGRSGRSPIPQGGASSPIPIPYGQELEDNWRDDGPEAAHLRQSGLSNEQHTGPLGQDPPQSAPGPAASQAQSTPSQGAGGSDDAVFPPPGMLNDATNTITTANSHPQPPINTMYVATHGSDSARHHALHVDIPSVSHTTTTRLTQTGLGVDKPRLVGQPRDPRVHRRSSLHVDKVLPGTDPHDHPIHVRHKHIRHSSEPFIRISQRGTGVPRGMSPLASTSANVNANAGANLSAGTGARSSASPATESHECPHLPPEFLERVRATRDGDVNSNANRSAAAAACLAASTISHSNNTHTVSTNPPMTVGALGVSSSAIPRNMRSHHHRHSSFTGLNVDIPVTPAATLAGSGSAATTRQDRPEGIFNSGTNVDRVGVLDQTRTGMNVDSPTHSVHHLVGAHDPHMNVHGTHTRTPTSTNIANAGAETTTTSVVAEPQERRSSESPSLAQSSRLGEDTNSTSHSDQESGAGLQYPEEVDRSSLFDKVKNAIRRQSSIRSWTRRGSQSSASIDNNRSAVIGSSAGGSNPGLSNAAGAGVEPAVGLGRRNLAVGIATLSSTAVGTSYGDPTSSILSSSPTTIQPSLGVDQFAPISPDQGGLDANSNTTAIEMEAWTDIGSGTSMNVDETNNPQRGSGPLPTTMSGFHITDNGNISRQT</sequence>
<dbReference type="AlphaFoldDB" id="A0A9P6G3G6"/>
<feature type="region of interest" description="Disordered" evidence="1">
    <location>
        <begin position="550"/>
        <end position="583"/>
    </location>
</feature>
<keyword evidence="3" id="KW-1185">Reference proteome</keyword>
<feature type="region of interest" description="Disordered" evidence="1">
    <location>
        <begin position="461"/>
        <end position="533"/>
    </location>
</feature>
<feature type="region of interest" description="Disordered" evidence="1">
    <location>
        <begin position="684"/>
        <end position="712"/>
    </location>
</feature>